<dbReference type="InParanoid" id="A0A165S614"/>
<dbReference type="Gene3D" id="3.40.30.10">
    <property type="entry name" value="Glutaredoxin"/>
    <property type="match status" value="1"/>
</dbReference>
<dbReference type="PANTHER" id="PTHR13274:SF2">
    <property type="entry name" value="SMALL RIBOSOMAL SUBUNIT PROTEIN MS25"/>
    <property type="match status" value="1"/>
</dbReference>
<keyword evidence="4" id="KW-0687">Ribonucleoprotein</keyword>
<dbReference type="Proteomes" id="UP000076761">
    <property type="component" value="Unassembled WGS sequence"/>
</dbReference>
<dbReference type="GO" id="GO:0005840">
    <property type="term" value="C:ribosome"/>
    <property type="evidence" value="ECO:0007669"/>
    <property type="project" value="UniProtKB-KW"/>
</dbReference>
<dbReference type="GO" id="GO:0005739">
    <property type="term" value="C:mitochondrion"/>
    <property type="evidence" value="ECO:0007669"/>
    <property type="project" value="UniProtKB-SubCell"/>
</dbReference>
<gene>
    <name evidence="5" type="ORF">NEOLEDRAFT_1027597</name>
</gene>
<evidence type="ECO:0000256" key="3">
    <source>
        <dbReference type="ARBA" id="ARBA00023128"/>
    </source>
</evidence>
<protein>
    <submittedName>
        <fullName evidence="5">Uncharacterized protein</fullName>
    </submittedName>
</protein>
<keyword evidence="3" id="KW-0496">Mitochondrion</keyword>
<evidence type="ECO:0000256" key="2">
    <source>
        <dbReference type="ARBA" id="ARBA00022980"/>
    </source>
</evidence>
<dbReference type="PANTHER" id="PTHR13274">
    <property type="entry name" value="MITOCHONDRIAL RIBOSOMAL PROTEIN S25"/>
    <property type="match status" value="1"/>
</dbReference>
<evidence type="ECO:0000313" key="5">
    <source>
        <dbReference type="EMBL" id="KZT24717.1"/>
    </source>
</evidence>
<dbReference type="AlphaFoldDB" id="A0A165S614"/>
<dbReference type="OrthoDB" id="1696305at2759"/>
<proteinExistence type="predicted"/>
<comment type="subcellular location">
    <subcellularLocation>
        <location evidence="1">Mitochondrion</location>
    </subcellularLocation>
</comment>
<name>A0A165S614_9AGAM</name>
<dbReference type="GO" id="GO:1990904">
    <property type="term" value="C:ribonucleoprotein complex"/>
    <property type="evidence" value="ECO:0007669"/>
    <property type="project" value="UniProtKB-KW"/>
</dbReference>
<dbReference type="InterPro" id="IPR036249">
    <property type="entry name" value="Thioredoxin-like_sf"/>
</dbReference>
<evidence type="ECO:0000256" key="4">
    <source>
        <dbReference type="ARBA" id="ARBA00023274"/>
    </source>
</evidence>
<dbReference type="STRING" id="1314782.A0A165S614"/>
<dbReference type="SUPFAM" id="SSF52833">
    <property type="entry name" value="Thioredoxin-like"/>
    <property type="match status" value="1"/>
</dbReference>
<feature type="non-terminal residue" evidence="5">
    <location>
        <position position="132"/>
    </location>
</feature>
<reference evidence="5 6" key="1">
    <citation type="journal article" date="2016" name="Mol. Biol. Evol.">
        <title>Comparative Genomics of Early-Diverging Mushroom-Forming Fungi Provides Insights into the Origins of Lignocellulose Decay Capabilities.</title>
        <authorList>
            <person name="Nagy L.G."/>
            <person name="Riley R."/>
            <person name="Tritt A."/>
            <person name="Adam C."/>
            <person name="Daum C."/>
            <person name="Floudas D."/>
            <person name="Sun H."/>
            <person name="Yadav J.S."/>
            <person name="Pangilinan J."/>
            <person name="Larsson K.H."/>
            <person name="Matsuura K."/>
            <person name="Barry K."/>
            <person name="Labutti K."/>
            <person name="Kuo R."/>
            <person name="Ohm R.A."/>
            <person name="Bhattacharya S.S."/>
            <person name="Shirouzu T."/>
            <person name="Yoshinaga Y."/>
            <person name="Martin F.M."/>
            <person name="Grigoriev I.V."/>
            <person name="Hibbett D.S."/>
        </authorList>
    </citation>
    <scope>NUCLEOTIDE SEQUENCE [LARGE SCALE GENOMIC DNA]</scope>
    <source>
        <strain evidence="5 6">HHB14362 ss-1</strain>
    </source>
</reference>
<evidence type="ECO:0000313" key="6">
    <source>
        <dbReference type="Proteomes" id="UP000076761"/>
    </source>
</evidence>
<keyword evidence="6" id="KW-1185">Reference proteome</keyword>
<keyword evidence="2" id="KW-0689">Ribosomal protein</keyword>
<sequence>MPRKPRTIPGPSRLSKILAQLRRPPRLVLEDVRSLTMTYAQRNDHFGARHFVKEDLPRIRYANPTIDIKVNKLPKIPGESWEPKMELKLRGGQTKTINLDGKWSTSIFEELMSIAGGEHWQEWKKERLAQGL</sequence>
<dbReference type="GO" id="GO:0003735">
    <property type="term" value="F:structural constituent of ribosome"/>
    <property type="evidence" value="ECO:0007669"/>
    <property type="project" value="InterPro"/>
</dbReference>
<dbReference type="EMBL" id="KV425576">
    <property type="protein sequence ID" value="KZT24717.1"/>
    <property type="molecule type" value="Genomic_DNA"/>
</dbReference>
<organism evidence="5 6">
    <name type="scientific">Neolentinus lepideus HHB14362 ss-1</name>
    <dbReference type="NCBI Taxonomy" id="1314782"/>
    <lineage>
        <taxon>Eukaryota</taxon>
        <taxon>Fungi</taxon>
        <taxon>Dikarya</taxon>
        <taxon>Basidiomycota</taxon>
        <taxon>Agaricomycotina</taxon>
        <taxon>Agaricomycetes</taxon>
        <taxon>Gloeophyllales</taxon>
        <taxon>Gloeophyllaceae</taxon>
        <taxon>Neolentinus</taxon>
    </lineage>
</organism>
<accession>A0A165S614</accession>
<evidence type="ECO:0000256" key="1">
    <source>
        <dbReference type="ARBA" id="ARBA00004173"/>
    </source>
</evidence>
<dbReference type="InterPro" id="IPR040049">
    <property type="entry name" value="Ribosomal_mS25/mL61"/>
</dbReference>